<evidence type="ECO:0000256" key="3">
    <source>
        <dbReference type="ARBA" id="ARBA00022670"/>
    </source>
</evidence>
<dbReference type="EC" id="3.4.19.12" evidence="2"/>
<feature type="compositionally biased region" description="Basic residues" evidence="7">
    <location>
        <begin position="144"/>
        <end position="169"/>
    </location>
</feature>
<evidence type="ECO:0000313" key="9">
    <source>
        <dbReference type="Proteomes" id="UP001391051"/>
    </source>
</evidence>
<dbReference type="CDD" id="cd22749">
    <property type="entry name" value="Otubain_C65"/>
    <property type="match status" value="1"/>
</dbReference>
<evidence type="ECO:0000256" key="4">
    <source>
        <dbReference type="ARBA" id="ARBA00022786"/>
    </source>
</evidence>
<gene>
    <name evidence="8" type="ORF">PG986_003586</name>
</gene>
<evidence type="ECO:0000256" key="5">
    <source>
        <dbReference type="ARBA" id="ARBA00022801"/>
    </source>
</evidence>
<comment type="caution">
    <text evidence="8">The sequence shown here is derived from an EMBL/GenBank/DDBJ whole genome shotgun (WGS) entry which is preliminary data.</text>
</comment>
<feature type="compositionally biased region" description="Low complexity" evidence="7">
    <location>
        <begin position="128"/>
        <end position="143"/>
    </location>
</feature>
<evidence type="ECO:0000256" key="6">
    <source>
        <dbReference type="ARBA" id="ARBA00022807"/>
    </source>
</evidence>
<dbReference type="PANTHER" id="PTHR12931">
    <property type="entry name" value="UBIQUITIN THIOLESTERASE PROTEIN OTUB"/>
    <property type="match status" value="1"/>
</dbReference>
<protein>
    <recommendedName>
        <fullName evidence="2">ubiquitinyl hydrolase 1</fullName>
        <ecNumber evidence="2">3.4.19.12</ecNumber>
    </recommendedName>
</protein>
<name>A0ABR1QS50_9PEZI</name>
<feature type="compositionally biased region" description="Low complexity" evidence="7">
    <location>
        <begin position="45"/>
        <end position="59"/>
    </location>
</feature>
<proteinExistence type="predicted"/>
<evidence type="ECO:0000313" key="8">
    <source>
        <dbReference type="EMBL" id="KAK7962761.1"/>
    </source>
</evidence>
<dbReference type="InterPro" id="IPR019400">
    <property type="entry name" value="Peptidase_C65_otubain"/>
</dbReference>
<dbReference type="Gene3D" id="1.20.1300.20">
    <property type="entry name" value="Peptidase C65 Otubain, subdomain 2"/>
    <property type="match status" value="1"/>
</dbReference>
<reference evidence="8 9" key="1">
    <citation type="submission" date="2023-01" db="EMBL/GenBank/DDBJ databases">
        <title>Analysis of 21 Apiospora genomes using comparative genomics revels a genus with tremendous synthesis potential of carbohydrate active enzymes and secondary metabolites.</title>
        <authorList>
            <person name="Sorensen T."/>
        </authorList>
    </citation>
    <scope>NUCLEOTIDE SEQUENCE [LARGE SCALE GENOMIC DNA]</scope>
    <source>
        <strain evidence="8 9">CBS 24483</strain>
    </source>
</reference>
<comment type="catalytic activity">
    <reaction evidence="1">
        <text>Thiol-dependent hydrolysis of ester, thioester, amide, peptide and isopeptide bonds formed by the C-terminal Gly of ubiquitin (a 76-residue protein attached to proteins as an intracellular targeting signal).</text>
        <dbReference type="EC" id="3.4.19.12"/>
    </reaction>
</comment>
<dbReference type="SUPFAM" id="SSF54001">
    <property type="entry name" value="Cysteine proteinases"/>
    <property type="match status" value="1"/>
</dbReference>
<dbReference type="InterPro" id="IPR038765">
    <property type="entry name" value="Papain-like_cys_pep_sf"/>
</dbReference>
<organism evidence="8 9">
    <name type="scientific">Apiospora aurea</name>
    <dbReference type="NCBI Taxonomy" id="335848"/>
    <lineage>
        <taxon>Eukaryota</taxon>
        <taxon>Fungi</taxon>
        <taxon>Dikarya</taxon>
        <taxon>Ascomycota</taxon>
        <taxon>Pezizomycotina</taxon>
        <taxon>Sordariomycetes</taxon>
        <taxon>Xylariomycetidae</taxon>
        <taxon>Amphisphaeriales</taxon>
        <taxon>Apiosporaceae</taxon>
        <taxon>Apiospora</taxon>
    </lineage>
</organism>
<feature type="compositionally biased region" description="Low complexity" evidence="7">
    <location>
        <begin position="551"/>
        <end position="560"/>
    </location>
</feature>
<evidence type="ECO:0000256" key="2">
    <source>
        <dbReference type="ARBA" id="ARBA00012759"/>
    </source>
</evidence>
<dbReference type="GeneID" id="92072870"/>
<evidence type="ECO:0000256" key="7">
    <source>
        <dbReference type="SAM" id="MobiDB-lite"/>
    </source>
</evidence>
<dbReference type="InterPro" id="IPR042467">
    <property type="entry name" value="Peptidase_C65_otubain_sub2"/>
</dbReference>
<keyword evidence="3" id="KW-0645">Protease</keyword>
<keyword evidence="5" id="KW-0378">Hydrolase</keyword>
<keyword evidence="9" id="KW-1185">Reference proteome</keyword>
<dbReference type="Proteomes" id="UP001391051">
    <property type="component" value="Unassembled WGS sequence"/>
</dbReference>
<feature type="compositionally biased region" description="Polar residues" evidence="7">
    <location>
        <begin position="614"/>
        <end position="628"/>
    </location>
</feature>
<feature type="region of interest" description="Disordered" evidence="7">
    <location>
        <begin position="541"/>
        <end position="571"/>
    </location>
</feature>
<dbReference type="RefSeq" id="XP_066704872.1">
    <property type="nucleotide sequence ID" value="XM_066839808.1"/>
</dbReference>
<dbReference type="Pfam" id="PF10275">
    <property type="entry name" value="Peptidase_C65"/>
    <property type="match status" value="1"/>
</dbReference>
<keyword evidence="6" id="KW-0788">Thiol protease</keyword>
<evidence type="ECO:0000256" key="1">
    <source>
        <dbReference type="ARBA" id="ARBA00000707"/>
    </source>
</evidence>
<accession>A0ABR1QS50</accession>
<dbReference type="Gene3D" id="3.30.200.60">
    <property type="entry name" value="Peptidase C65 Otubain, subdomain 1"/>
    <property type="match status" value="1"/>
</dbReference>
<dbReference type="EMBL" id="JAQQWE010000002">
    <property type="protein sequence ID" value="KAK7962761.1"/>
    <property type="molecule type" value="Genomic_DNA"/>
</dbReference>
<feature type="region of interest" description="Disordered" evidence="7">
    <location>
        <begin position="614"/>
        <end position="660"/>
    </location>
</feature>
<feature type="region of interest" description="Disordered" evidence="7">
    <location>
        <begin position="40"/>
        <end position="169"/>
    </location>
</feature>
<sequence>MFQPMPTPYAAPYSSFGAYVHVANAHIPEYSFAPTPLGQSFHEASSPSSCGGNGSLSLNRHPSDGGSGGAAPNVQSANVHANHHLNHPGLSPSAADPVTSPLPFHDLPPLTLRQHHDQHQHQHHHRLSPSSNKIAPSAAASAAHYHRIQNSRSRRQTARPGKHNRHHLQRYQQHIKMEQQSDVADQELAASKYQPNLEVSNIRHAHHVDPGPFVGEKTPSQAITEEYAKADPTFVAKTLALPQTYSHYRPIQGDGNCGWRAIGFGYLESLIRCGGVNQLQAELARLRALNDYLETAGGYAPLVTEDFTDVTFDLMTDLIQVMTSGADPMAMLMEKFNEEMTSAAIIYHLRLLAASWLKGNFAEYEAFIPGDVNSYCDEWILPVNREIDHLGMVLLFKVLLKPANMVLEIAYLDRSEGDQVNVHRMPDEANGKDAASVEPMIQLLYRPGHYDILYRNGGVAIQTPPIPPGPASIQVNRVTSLSHQHDIRQSSVSSLQDFATLDMTALAMIPAMGPPSISPLGSPPAACSPIADAYTPPPMSPWLASPYSDGLPPTQLVSPQQPSPPQQQDAAPLISPLNSLRFSKYNYPLPGLGESPSGNSPATTVEPTFTTSMFKNSHFNTAHYNNPHFQPEEYKPENDEDTQPTSSNSSRHGGGRKRSH</sequence>
<keyword evidence="4" id="KW-0833">Ubl conjugation pathway</keyword>
<dbReference type="InterPro" id="IPR042468">
    <property type="entry name" value="Peptidase_C65_otubain_sub1"/>
</dbReference>
<dbReference type="PANTHER" id="PTHR12931:SF15">
    <property type="entry name" value="UBIQUITIN THIOESTERASE OTUBAIN-LIKE"/>
    <property type="match status" value="1"/>
</dbReference>